<organism evidence="2 3">
    <name type="scientific">Roseateles terrae</name>
    <dbReference type="NCBI Taxonomy" id="431060"/>
    <lineage>
        <taxon>Bacteria</taxon>
        <taxon>Pseudomonadati</taxon>
        <taxon>Pseudomonadota</taxon>
        <taxon>Betaproteobacteria</taxon>
        <taxon>Burkholderiales</taxon>
        <taxon>Sphaerotilaceae</taxon>
        <taxon>Roseateles</taxon>
    </lineage>
</organism>
<proteinExistence type="predicted"/>
<accession>A0ABR6GPX7</accession>
<dbReference type="Proteomes" id="UP000574369">
    <property type="component" value="Unassembled WGS sequence"/>
</dbReference>
<reference evidence="2 3" key="1">
    <citation type="submission" date="2020-08" db="EMBL/GenBank/DDBJ databases">
        <title>Genomic Encyclopedia of Type Strains, Phase III (KMG-III): the genomes of soil and plant-associated and newly described type strains.</title>
        <authorList>
            <person name="Whitman W."/>
        </authorList>
    </citation>
    <scope>NUCLEOTIDE SEQUENCE [LARGE SCALE GENOMIC DNA]</scope>
    <source>
        <strain evidence="2 3">CECT 7247</strain>
    </source>
</reference>
<name>A0ABR6GPX7_9BURK</name>
<dbReference type="EMBL" id="JACHXO010000002">
    <property type="protein sequence ID" value="MBB3194179.1"/>
    <property type="molecule type" value="Genomic_DNA"/>
</dbReference>
<evidence type="ECO:0000313" key="3">
    <source>
        <dbReference type="Proteomes" id="UP000574369"/>
    </source>
</evidence>
<sequence length="604" mass="66066">MGLISRLFSRHSYDLTASASSRPSFFKSSKPRELALPQRATTADAHAWQGQMAHARMLVGEINDLPEIRHALDTQKRLSHGSSLPLQPGTLLSPASSAAKPRGERLNGNCLPSGAVAMATPTLSQRRLWQDSADTHDITHVVRLGTPKETQRLHLDTGGSSLPLLKSTHGTLQPLSRHWDVEIEPDTAIAPSVLRETFDRMSAHPLASGRRVAFQSPGGDNRSAVFAAGWQIYRELTAQRQANRVLSEQDVMDIVHDAVMETRLHRSTRLLDQPEHLASLLAMAQQMRTSATGAPMPFRAVRQGPGSNASSHDAMARSLCQQIRQRPTVASAAYSPLKGSNEASLHVRPERMLTADPRLTAMPGARLAGAWVAPRTLVVDQPGQEKSLAWAVACLSHNIGSVVDLTPWEERTLRPAMRPGIRQLGDGTEATFTMTQERPLSLDDRIPGATVMGLAVAAQIEGQPVTRDVSQDPPSRHDAHRRSVIRPLEWIQVPLKRGEPVPPKVLVEIARLMHRHRTHAPADVVAVQSPGGDARAVVVAVADQLYSRFQQGRLTVANRTQVVRGLWTRVCTDYSRDLAKEPQQLASLLAMADLLLTAGPQPQR</sequence>
<dbReference type="RefSeq" id="WP_088450070.1">
    <property type="nucleotide sequence ID" value="NZ_JACHXO010000002.1"/>
</dbReference>
<comment type="caution">
    <text evidence="2">The sequence shown here is derived from an EMBL/GenBank/DDBJ whole genome shotgun (WGS) entry which is preliminary data.</text>
</comment>
<evidence type="ECO:0000313" key="2">
    <source>
        <dbReference type="EMBL" id="MBB3194179.1"/>
    </source>
</evidence>
<protein>
    <submittedName>
        <fullName evidence="2">Uncharacterized protein</fullName>
    </submittedName>
</protein>
<gene>
    <name evidence="2" type="ORF">FHS28_001564</name>
</gene>
<feature type="region of interest" description="Disordered" evidence="1">
    <location>
        <begin position="79"/>
        <end position="113"/>
    </location>
</feature>
<evidence type="ECO:0000256" key="1">
    <source>
        <dbReference type="SAM" id="MobiDB-lite"/>
    </source>
</evidence>
<keyword evidence="3" id="KW-1185">Reference proteome</keyword>